<comment type="caution">
    <text evidence="1">The sequence shown here is derived from an EMBL/GenBank/DDBJ whole genome shotgun (WGS) entry which is preliminary data.</text>
</comment>
<dbReference type="PANTHER" id="PTHR10000:SF8">
    <property type="entry name" value="HAD SUPERFAMILY HYDROLASE-LIKE, TYPE 3"/>
    <property type="match status" value="1"/>
</dbReference>
<dbReference type="Gene3D" id="3.40.50.1000">
    <property type="entry name" value="HAD superfamily/HAD-like"/>
    <property type="match status" value="1"/>
</dbReference>
<dbReference type="InterPro" id="IPR036412">
    <property type="entry name" value="HAD-like_sf"/>
</dbReference>
<evidence type="ECO:0008006" key="3">
    <source>
        <dbReference type="Google" id="ProtNLM"/>
    </source>
</evidence>
<dbReference type="NCBIfam" id="TIGR00099">
    <property type="entry name" value="Cof-subfamily"/>
    <property type="match status" value="1"/>
</dbReference>
<protein>
    <recommendedName>
        <fullName evidence="3">Cof-type HAD-IIB family hydrolase</fullName>
    </recommendedName>
</protein>
<dbReference type="GO" id="GO:0005829">
    <property type="term" value="C:cytosol"/>
    <property type="evidence" value="ECO:0007669"/>
    <property type="project" value="TreeGrafter"/>
</dbReference>
<evidence type="ECO:0000313" key="2">
    <source>
        <dbReference type="Proteomes" id="UP000683139"/>
    </source>
</evidence>
<dbReference type="SFLD" id="SFLDS00003">
    <property type="entry name" value="Haloacid_Dehalogenase"/>
    <property type="match status" value="1"/>
</dbReference>
<name>A0A920CX62_9BACL</name>
<gene>
    <name evidence="1" type="ORF">J40TS1_22230</name>
</gene>
<dbReference type="Pfam" id="PF08282">
    <property type="entry name" value="Hydrolase_3"/>
    <property type="match status" value="1"/>
</dbReference>
<dbReference type="PANTHER" id="PTHR10000">
    <property type="entry name" value="PHOSPHOSERINE PHOSPHATASE"/>
    <property type="match status" value="1"/>
</dbReference>
<dbReference type="RefSeq" id="WP_213514940.1">
    <property type="nucleotide sequence ID" value="NZ_BOSE01000003.1"/>
</dbReference>
<dbReference type="CDD" id="cd07516">
    <property type="entry name" value="HAD_Pase"/>
    <property type="match status" value="1"/>
</dbReference>
<dbReference type="InterPro" id="IPR006379">
    <property type="entry name" value="HAD-SF_hydro_IIB"/>
</dbReference>
<keyword evidence="2" id="KW-1185">Reference proteome</keyword>
<proteinExistence type="predicted"/>
<dbReference type="AlphaFoldDB" id="A0A920CX62"/>
<dbReference type="InterPro" id="IPR023214">
    <property type="entry name" value="HAD_sf"/>
</dbReference>
<evidence type="ECO:0000313" key="1">
    <source>
        <dbReference type="EMBL" id="GIP16581.1"/>
    </source>
</evidence>
<dbReference type="Gene3D" id="3.30.1240.10">
    <property type="match status" value="1"/>
</dbReference>
<dbReference type="SUPFAM" id="SSF56784">
    <property type="entry name" value="HAD-like"/>
    <property type="match status" value="1"/>
</dbReference>
<accession>A0A920CX62</accession>
<dbReference type="GO" id="GO:0000287">
    <property type="term" value="F:magnesium ion binding"/>
    <property type="evidence" value="ECO:0007669"/>
    <property type="project" value="TreeGrafter"/>
</dbReference>
<sequence length="271" mass="29504">MSSKIRCIVSDLDGTLLMPDHSLPDEVIAAIKKYTEAGGLFTIATGRPLLTAQSIIEQIGIELPVILCNGAVLAASGKVLERKSLEAAALAEMLLEANDSGLTVFLFREDSIEVFARNEDVELFEHKESVTCKLVSIADASWKTGMLEKVIVFGEKDRIETLWSNWSPRLEQSVEKFQSEPYYVELISAETSKGKALERLAEMLGIERDSMMAIGNQMNDLPMLQAAGVGVAVANSPDELKAAANYVCTAAYGAGVIEAINNIVYERSLKQ</sequence>
<dbReference type="NCBIfam" id="TIGR01484">
    <property type="entry name" value="HAD-SF-IIB"/>
    <property type="match status" value="1"/>
</dbReference>
<dbReference type="EMBL" id="BOSE01000003">
    <property type="protein sequence ID" value="GIP16581.1"/>
    <property type="molecule type" value="Genomic_DNA"/>
</dbReference>
<dbReference type="SFLD" id="SFLDG01140">
    <property type="entry name" value="C2.B:_Phosphomannomutase_and_P"/>
    <property type="match status" value="1"/>
</dbReference>
<organism evidence="1 2">
    <name type="scientific">Paenibacillus montaniterrae</name>
    <dbReference type="NCBI Taxonomy" id="429341"/>
    <lineage>
        <taxon>Bacteria</taxon>
        <taxon>Bacillati</taxon>
        <taxon>Bacillota</taxon>
        <taxon>Bacilli</taxon>
        <taxon>Bacillales</taxon>
        <taxon>Paenibacillaceae</taxon>
        <taxon>Paenibacillus</taxon>
    </lineage>
</organism>
<dbReference type="Proteomes" id="UP000683139">
    <property type="component" value="Unassembled WGS sequence"/>
</dbReference>
<dbReference type="InterPro" id="IPR000150">
    <property type="entry name" value="Cof"/>
</dbReference>
<dbReference type="GO" id="GO:0016791">
    <property type="term" value="F:phosphatase activity"/>
    <property type="evidence" value="ECO:0007669"/>
    <property type="project" value="UniProtKB-ARBA"/>
</dbReference>
<reference evidence="1" key="1">
    <citation type="submission" date="2021-03" db="EMBL/GenBank/DDBJ databases">
        <title>Antimicrobial resistance genes in bacteria isolated from Japanese honey, and their potential for conferring macrolide and lincosamide resistance in the American foulbrood pathogen Paenibacillus larvae.</title>
        <authorList>
            <person name="Okamoto M."/>
            <person name="Kumagai M."/>
            <person name="Kanamori H."/>
            <person name="Takamatsu D."/>
        </authorList>
    </citation>
    <scope>NUCLEOTIDE SEQUENCE</scope>
    <source>
        <strain evidence="1">J40TS1</strain>
    </source>
</reference>